<dbReference type="Pfam" id="PF03652">
    <property type="entry name" value="RuvX"/>
    <property type="match status" value="1"/>
</dbReference>
<gene>
    <name evidence="7" type="ORF">METESE_31850</name>
</gene>
<dbReference type="InterPro" id="IPR005227">
    <property type="entry name" value="YqgF"/>
</dbReference>
<dbReference type="KEGG" id="msea:METESE_31850"/>
<accession>A0AA48H242</accession>
<keyword evidence="1 5" id="KW-0963">Cytoplasm</keyword>
<evidence type="ECO:0000256" key="3">
    <source>
        <dbReference type="ARBA" id="ARBA00022722"/>
    </source>
</evidence>
<dbReference type="InterPro" id="IPR006641">
    <property type="entry name" value="YqgF/RNaseH-like_dom"/>
</dbReference>
<evidence type="ECO:0000256" key="1">
    <source>
        <dbReference type="ARBA" id="ARBA00022490"/>
    </source>
</evidence>
<evidence type="ECO:0000256" key="5">
    <source>
        <dbReference type="HAMAP-Rule" id="MF_00651"/>
    </source>
</evidence>
<dbReference type="AlphaFoldDB" id="A0AA48H242"/>
<dbReference type="PANTHER" id="PTHR33317">
    <property type="entry name" value="POLYNUCLEOTIDYL TRANSFERASE, RIBONUCLEASE H-LIKE SUPERFAMILY PROTEIN"/>
    <property type="match status" value="1"/>
</dbReference>
<dbReference type="GO" id="GO:0016788">
    <property type="term" value="F:hydrolase activity, acting on ester bonds"/>
    <property type="evidence" value="ECO:0007669"/>
    <property type="project" value="UniProtKB-UniRule"/>
</dbReference>
<comment type="function">
    <text evidence="5">Could be a nuclease involved in processing of the 5'-end of pre-16S rRNA.</text>
</comment>
<reference evidence="7" key="1">
    <citation type="journal article" date="2023" name="Int. J. Syst. Evol. Microbiol.">
        <title>Mesoterricola silvestris gen. nov., sp. nov., Mesoterricola sediminis sp. nov., Geothrix oryzae sp. nov., Geothrix edaphica sp. nov., Geothrix rubra sp. nov., and Geothrix limicola sp. nov., six novel members of Acidobacteriota isolated from soils.</title>
        <authorList>
            <person name="Itoh H."/>
            <person name="Sugisawa Y."/>
            <person name="Mise K."/>
            <person name="Xu Z."/>
            <person name="Kuniyasu M."/>
            <person name="Ushijima N."/>
            <person name="Kawano K."/>
            <person name="Kobayashi E."/>
            <person name="Shiratori Y."/>
            <person name="Masuda Y."/>
            <person name="Senoo K."/>
        </authorList>
    </citation>
    <scope>NUCLEOTIDE SEQUENCE</scope>
    <source>
        <strain evidence="7">W786</strain>
    </source>
</reference>
<dbReference type="EMBL" id="AP027081">
    <property type="protein sequence ID" value="BDU78227.1"/>
    <property type="molecule type" value="Genomic_DNA"/>
</dbReference>
<name>A0AA48H242_9BACT</name>
<dbReference type="GO" id="GO:0000967">
    <property type="term" value="P:rRNA 5'-end processing"/>
    <property type="evidence" value="ECO:0007669"/>
    <property type="project" value="UniProtKB-UniRule"/>
</dbReference>
<dbReference type="NCBIfam" id="TIGR00250">
    <property type="entry name" value="RNAse_H_YqgF"/>
    <property type="match status" value="1"/>
</dbReference>
<organism evidence="7 8">
    <name type="scientific">Mesoterricola sediminis</name>
    <dbReference type="NCBI Taxonomy" id="2927980"/>
    <lineage>
        <taxon>Bacteria</taxon>
        <taxon>Pseudomonadati</taxon>
        <taxon>Acidobacteriota</taxon>
        <taxon>Holophagae</taxon>
        <taxon>Holophagales</taxon>
        <taxon>Holophagaceae</taxon>
        <taxon>Mesoterricola</taxon>
    </lineage>
</organism>
<dbReference type="InterPro" id="IPR012337">
    <property type="entry name" value="RNaseH-like_sf"/>
</dbReference>
<evidence type="ECO:0000313" key="8">
    <source>
        <dbReference type="Proteomes" id="UP001228113"/>
    </source>
</evidence>
<keyword evidence="3 5" id="KW-0540">Nuclease</keyword>
<keyword evidence="4 5" id="KW-0378">Hydrolase</keyword>
<dbReference type="SMART" id="SM00732">
    <property type="entry name" value="YqgFc"/>
    <property type="match status" value="1"/>
</dbReference>
<dbReference type="Proteomes" id="UP001228113">
    <property type="component" value="Chromosome"/>
</dbReference>
<dbReference type="HAMAP" id="MF_00651">
    <property type="entry name" value="Nuclease_YqgF"/>
    <property type="match status" value="1"/>
</dbReference>
<dbReference type="RefSeq" id="WP_243329686.1">
    <property type="nucleotide sequence ID" value="NZ_AP027081.1"/>
</dbReference>
<feature type="domain" description="YqgF/RNase H-like" evidence="6">
    <location>
        <begin position="1"/>
        <end position="100"/>
    </location>
</feature>
<proteinExistence type="inferred from homology"/>
<dbReference type="PANTHER" id="PTHR33317:SF4">
    <property type="entry name" value="POLYNUCLEOTIDYL TRANSFERASE, RIBONUCLEASE H-LIKE SUPERFAMILY PROTEIN"/>
    <property type="match status" value="1"/>
</dbReference>
<evidence type="ECO:0000313" key="7">
    <source>
        <dbReference type="EMBL" id="BDU78227.1"/>
    </source>
</evidence>
<protein>
    <recommendedName>
        <fullName evidence="5">Putative pre-16S rRNA nuclease</fullName>
        <ecNumber evidence="5">3.1.-.-</ecNumber>
    </recommendedName>
</protein>
<keyword evidence="2 5" id="KW-0690">Ribosome biogenesis</keyword>
<dbReference type="GO" id="GO:0005829">
    <property type="term" value="C:cytosol"/>
    <property type="evidence" value="ECO:0007669"/>
    <property type="project" value="TreeGrafter"/>
</dbReference>
<dbReference type="EC" id="3.1.-.-" evidence="5"/>
<comment type="similarity">
    <text evidence="5">Belongs to the YqgF HJR family.</text>
</comment>
<comment type="subcellular location">
    <subcellularLocation>
        <location evidence="5">Cytoplasm</location>
    </subcellularLocation>
</comment>
<dbReference type="CDD" id="cd16964">
    <property type="entry name" value="YqgF"/>
    <property type="match status" value="1"/>
</dbReference>
<dbReference type="GO" id="GO:0004518">
    <property type="term" value="F:nuclease activity"/>
    <property type="evidence" value="ECO:0007669"/>
    <property type="project" value="UniProtKB-KW"/>
</dbReference>
<dbReference type="SUPFAM" id="SSF53098">
    <property type="entry name" value="Ribonuclease H-like"/>
    <property type="match status" value="1"/>
</dbReference>
<dbReference type="InterPro" id="IPR037027">
    <property type="entry name" value="YqgF/RNaseH-like_dom_sf"/>
</dbReference>
<evidence type="ECO:0000259" key="6">
    <source>
        <dbReference type="SMART" id="SM00732"/>
    </source>
</evidence>
<dbReference type="Gene3D" id="3.30.420.140">
    <property type="entry name" value="YqgF/RNase H-like domain"/>
    <property type="match status" value="1"/>
</dbReference>
<evidence type="ECO:0000256" key="2">
    <source>
        <dbReference type="ARBA" id="ARBA00022517"/>
    </source>
</evidence>
<keyword evidence="8" id="KW-1185">Reference proteome</keyword>
<sequence>MRWIGLDHGTKNIGIAFTDELEILASPFEVWPNQGEPTLAKLARLAREEGAQALLVGLPVHKDGAESATAPLARAFGEDLAARTGLPLVFWDERLTSVEAERLLAARGVKPRDRKARLDAAAAAVMLNDLIETRRTRGIPANRLD</sequence>
<evidence type="ECO:0000256" key="4">
    <source>
        <dbReference type="ARBA" id="ARBA00022801"/>
    </source>
</evidence>